<name>A0A6A7RY23_9PROT</name>
<evidence type="ECO:0000259" key="2">
    <source>
        <dbReference type="Pfam" id="PF13271"/>
    </source>
</evidence>
<evidence type="ECO:0000256" key="1">
    <source>
        <dbReference type="SAM" id="Phobius"/>
    </source>
</evidence>
<feature type="transmembrane region" description="Helical" evidence="1">
    <location>
        <begin position="180"/>
        <end position="202"/>
    </location>
</feature>
<dbReference type="Gene3D" id="1.25.40.10">
    <property type="entry name" value="Tetratricopeptide repeat domain"/>
    <property type="match status" value="1"/>
</dbReference>
<dbReference type="Proteomes" id="UP000342300">
    <property type="component" value="Unassembled WGS sequence"/>
</dbReference>
<dbReference type="EMBL" id="PDHS01000510">
    <property type="protein sequence ID" value="MQM32381.1"/>
    <property type="molecule type" value="Genomic_DNA"/>
</dbReference>
<dbReference type="InterPro" id="IPR025139">
    <property type="entry name" value="DUF4062"/>
</dbReference>
<evidence type="ECO:0000313" key="4">
    <source>
        <dbReference type="Proteomes" id="UP000342300"/>
    </source>
</evidence>
<organism evidence="3 4">
    <name type="scientific">Candidatus Accumulibacter phosphatis</name>
    <dbReference type="NCBI Taxonomy" id="327160"/>
    <lineage>
        <taxon>Bacteria</taxon>
        <taxon>Pseudomonadati</taxon>
        <taxon>Pseudomonadota</taxon>
        <taxon>Betaproteobacteria</taxon>
        <taxon>Candidatus Accumulibacter</taxon>
    </lineage>
</organism>
<dbReference type="Pfam" id="PF13271">
    <property type="entry name" value="DUF4062"/>
    <property type="match status" value="1"/>
</dbReference>
<dbReference type="AlphaFoldDB" id="A0A6A7RY23"/>
<reference evidence="3 4" key="1">
    <citation type="submission" date="2017-09" db="EMBL/GenBank/DDBJ databases">
        <title>Metagenomic Analysis Reveals Denitrifying Candidatus Accumulibacter and Flanking Population as a Source of N2O.</title>
        <authorList>
            <person name="Gao H."/>
            <person name="Mao Y."/>
            <person name="Zhao X."/>
            <person name="Liu W.-T."/>
            <person name="Zhang T."/>
            <person name="Wells G."/>
        </authorList>
    </citation>
    <scope>NUCLEOTIDE SEQUENCE [LARGE SCALE GENOMIC DNA]</scope>
    <source>
        <strain evidence="3">CANDO_2_IC</strain>
    </source>
</reference>
<dbReference type="InterPro" id="IPR011990">
    <property type="entry name" value="TPR-like_helical_dom_sf"/>
</dbReference>
<keyword evidence="1" id="KW-1133">Transmembrane helix</keyword>
<comment type="caution">
    <text evidence="3">The sequence shown here is derived from an EMBL/GenBank/DDBJ whole genome shotgun (WGS) entry which is preliminary data.</text>
</comment>
<protein>
    <recommendedName>
        <fullName evidence="2">DUF4062 domain-containing protein</fullName>
    </recommendedName>
</protein>
<keyword evidence="1" id="KW-0472">Membrane</keyword>
<accession>A0A6A7RY23</accession>
<sequence>MSAELRTARQAVARTVRTLGYDPVSQDDFPTGYGELRQWLREQIDGCEGLIQLVGAAYGAEPPEPDPDQGRVSYTQFELLHAARQGKKTWVIVIGDQCRRDTTAEELDLPDNAGRIEPAAVRAYQAERRALQQAYIDRLKRGNHLRHSANNDTELENIILRLHDQLAELRRREEGRQRRLRRAVIAIPLGVLVLGGGGWWAYQRLSANVQQVAVVNTAKIRAHLLTTIEETHRRELAAADAASDWQERQRRREAVDAAHGARLLRIEELAASFAEIEGRGASTSVFQEMRRILAEQGVDEAIAYVAAQRPSILQSVRARAGAARQRNRSELEPLLRTAALYDAKGQPDQARSLYDEILEVEADWPQALHATFWFLTDQGDQARTYASLGDARRDYEEAHRLAQRLIDGDPANTEWQRDLSVSHN</sequence>
<feature type="domain" description="DUF4062" evidence="2">
    <location>
        <begin position="4"/>
        <end position="82"/>
    </location>
</feature>
<feature type="non-terminal residue" evidence="3">
    <location>
        <position position="424"/>
    </location>
</feature>
<dbReference type="SUPFAM" id="SSF48452">
    <property type="entry name" value="TPR-like"/>
    <property type="match status" value="1"/>
</dbReference>
<proteinExistence type="predicted"/>
<gene>
    <name evidence="3" type="ORF">CRU78_18590</name>
</gene>
<evidence type="ECO:0000313" key="3">
    <source>
        <dbReference type="EMBL" id="MQM32381.1"/>
    </source>
</evidence>
<keyword evidence="1" id="KW-0812">Transmembrane</keyword>